<dbReference type="CDD" id="cd17352">
    <property type="entry name" value="MFS_MCT_SLC16"/>
    <property type="match status" value="1"/>
</dbReference>
<proteinExistence type="predicted"/>
<organism evidence="5 6">
    <name type="scientific">Paralvinella palmiformis</name>
    <dbReference type="NCBI Taxonomy" id="53620"/>
    <lineage>
        <taxon>Eukaryota</taxon>
        <taxon>Metazoa</taxon>
        <taxon>Spiralia</taxon>
        <taxon>Lophotrochozoa</taxon>
        <taxon>Annelida</taxon>
        <taxon>Polychaeta</taxon>
        <taxon>Sedentaria</taxon>
        <taxon>Canalipalpata</taxon>
        <taxon>Terebellida</taxon>
        <taxon>Terebelliformia</taxon>
        <taxon>Alvinellidae</taxon>
        <taxon>Paralvinella</taxon>
    </lineage>
</organism>
<feature type="transmembrane region" description="Helical" evidence="3">
    <location>
        <begin position="198"/>
        <end position="222"/>
    </location>
</feature>
<dbReference type="PROSITE" id="PS50850">
    <property type="entry name" value="MFS"/>
    <property type="match status" value="1"/>
</dbReference>
<dbReference type="FunFam" id="1.20.1250.20:FF:000505">
    <property type="entry name" value="Predicted protein"/>
    <property type="match status" value="1"/>
</dbReference>
<dbReference type="InterPro" id="IPR050327">
    <property type="entry name" value="Proton-linked_MCT"/>
</dbReference>
<sequence>MAESDEDSSRHCDTELNPCEPVKSTTRRSDRIKFNGCSRNPSTDSSDDESSDGDSSSSGITLPPPPDGGWGWVVVFASFMIHFIADGCAFSFGVIYTELLDYFHDSKGKTAWVGSLFVSVPLLTGPIASALTNKYGCRIITMVGSVIASLGFVVSTFSQSTDMLCLTFGVLSGFGLSMVYVPAVVVVAFYFEKKRAFATGIAVAGSGIGNCIFAPLIEYLIYTYGWRGAILILGAIMLQMVTCGALLRPLVPPSLEKKRKHLRLSSEKSSHSRLSSFRQSLDDVHKNLSVPHHEVQSQTLVTHSLLQFPTYVNKKTGLITPDLLQDLKKNGKSIHEYLTEHNLLERFYASNSVTDCDDLGSGEGLRGSGEFQDMEEEGEEDGDPETEKPHLLNNGASHLDTTAHAPTIRVYLPESDTCLVQSQNSRCNKPQKVHDKAVASLELVPLNGLADTNQVTKSDVVKKLYRPTCGSATRNEQAWLNKVRPRFKRAEVHDQFMQPLARKDIFYRGNLLRPGGFFQGHAASCPDLFITRSMEDPEEKDCYDRLKLPSLLQVSKEVKHIIRKMLDLSIFKSVIFNYFCLSCMFLYISYDVPYVYTVDKAVNELDITEKKASLLLSIIGLSSTCGQIVIGYIGDQAFIDSLHFYNALTSTAGICTMLVPLMMSYTSLAVYCAAYGFFISANYALTTIILVELLSMDKLTNAYGIVMLAEGIANVVGPPLAGWMSDYTGGYDLTFIVAGAIMVLSGIMLFAIPCLRRYEKQNREGCDSEHRNTQSEQSCKTDQDQCNMAVSV</sequence>
<feature type="transmembrane region" description="Helical" evidence="3">
    <location>
        <begin position="112"/>
        <end position="132"/>
    </location>
</feature>
<comment type="caution">
    <text evidence="5">The sequence shown here is derived from an EMBL/GenBank/DDBJ whole genome shotgun (WGS) entry which is preliminary data.</text>
</comment>
<feature type="transmembrane region" description="Helical" evidence="3">
    <location>
        <begin position="733"/>
        <end position="755"/>
    </location>
</feature>
<feature type="transmembrane region" description="Helical" evidence="3">
    <location>
        <begin position="668"/>
        <end position="691"/>
    </location>
</feature>
<dbReference type="Proteomes" id="UP001208570">
    <property type="component" value="Unassembled WGS sequence"/>
</dbReference>
<protein>
    <recommendedName>
        <fullName evidence="4">Major facilitator superfamily (MFS) profile domain-containing protein</fullName>
    </recommendedName>
</protein>
<dbReference type="InterPro" id="IPR036259">
    <property type="entry name" value="MFS_trans_sf"/>
</dbReference>
<keyword evidence="3" id="KW-0472">Membrane</keyword>
<feature type="compositionally biased region" description="Acidic residues" evidence="2">
    <location>
        <begin position="372"/>
        <end position="384"/>
    </location>
</feature>
<dbReference type="AlphaFoldDB" id="A0AAD9JHF2"/>
<evidence type="ECO:0000313" key="6">
    <source>
        <dbReference type="Proteomes" id="UP001208570"/>
    </source>
</evidence>
<evidence type="ECO:0000259" key="4">
    <source>
        <dbReference type="PROSITE" id="PS50850"/>
    </source>
</evidence>
<feature type="transmembrane region" description="Helical" evidence="3">
    <location>
        <begin position="569"/>
        <end position="590"/>
    </location>
</feature>
<feature type="transmembrane region" description="Helical" evidence="3">
    <location>
        <begin position="703"/>
        <end position="721"/>
    </location>
</feature>
<gene>
    <name evidence="5" type="ORF">LSH36_320g03022</name>
</gene>
<feature type="transmembrane region" description="Helical" evidence="3">
    <location>
        <begin position="644"/>
        <end position="662"/>
    </location>
</feature>
<evidence type="ECO:0000313" key="5">
    <source>
        <dbReference type="EMBL" id="KAK2152736.1"/>
    </source>
</evidence>
<feature type="region of interest" description="Disordered" evidence="2">
    <location>
        <begin position="1"/>
        <end position="64"/>
    </location>
</feature>
<evidence type="ECO:0000256" key="2">
    <source>
        <dbReference type="SAM" id="MobiDB-lite"/>
    </source>
</evidence>
<dbReference type="GO" id="GO:0008028">
    <property type="term" value="F:monocarboxylic acid transmembrane transporter activity"/>
    <property type="evidence" value="ECO:0007669"/>
    <property type="project" value="TreeGrafter"/>
</dbReference>
<feature type="transmembrane region" description="Helical" evidence="3">
    <location>
        <begin position="170"/>
        <end position="191"/>
    </location>
</feature>
<name>A0AAD9JHF2_9ANNE</name>
<dbReference type="Gene3D" id="1.20.1250.20">
    <property type="entry name" value="MFS general substrate transporter like domains"/>
    <property type="match status" value="2"/>
</dbReference>
<dbReference type="EMBL" id="JAODUP010000320">
    <property type="protein sequence ID" value="KAK2152736.1"/>
    <property type="molecule type" value="Genomic_DNA"/>
</dbReference>
<dbReference type="SUPFAM" id="SSF103473">
    <property type="entry name" value="MFS general substrate transporter"/>
    <property type="match status" value="1"/>
</dbReference>
<dbReference type="GO" id="GO:0016020">
    <property type="term" value="C:membrane"/>
    <property type="evidence" value="ECO:0007669"/>
    <property type="project" value="UniProtKB-SubCell"/>
</dbReference>
<reference evidence="5" key="1">
    <citation type="journal article" date="2023" name="Mol. Biol. Evol.">
        <title>Third-Generation Sequencing Reveals the Adaptive Role of the Epigenome in Three Deep-Sea Polychaetes.</title>
        <authorList>
            <person name="Perez M."/>
            <person name="Aroh O."/>
            <person name="Sun Y."/>
            <person name="Lan Y."/>
            <person name="Juniper S.K."/>
            <person name="Young C.R."/>
            <person name="Angers B."/>
            <person name="Qian P.Y."/>
        </authorList>
    </citation>
    <scope>NUCLEOTIDE SEQUENCE</scope>
    <source>
        <strain evidence="5">P08H-3</strain>
    </source>
</reference>
<dbReference type="PANTHER" id="PTHR11360">
    <property type="entry name" value="MONOCARBOXYLATE TRANSPORTER"/>
    <property type="match status" value="1"/>
</dbReference>
<keyword evidence="6" id="KW-1185">Reference proteome</keyword>
<dbReference type="Pfam" id="PF07690">
    <property type="entry name" value="MFS_1"/>
    <property type="match status" value="2"/>
</dbReference>
<keyword evidence="3" id="KW-0812">Transmembrane</keyword>
<accession>A0AAD9JHF2</accession>
<feature type="transmembrane region" description="Helical" evidence="3">
    <location>
        <begin position="612"/>
        <end position="632"/>
    </location>
</feature>
<feature type="region of interest" description="Disordered" evidence="2">
    <location>
        <begin position="358"/>
        <end position="399"/>
    </location>
</feature>
<keyword evidence="3" id="KW-1133">Transmembrane helix</keyword>
<dbReference type="PANTHER" id="PTHR11360:SF260">
    <property type="entry name" value="MFS DOMAIN-CONTAINING PROTEIN"/>
    <property type="match status" value="1"/>
</dbReference>
<feature type="domain" description="Major facilitator superfamily (MFS) profile" evidence="4">
    <location>
        <begin position="74"/>
        <end position="757"/>
    </location>
</feature>
<feature type="transmembrane region" description="Helical" evidence="3">
    <location>
        <begin position="228"/>
        <end position="251"/>
    </location>
</feature>
<feature type="transmembrane region" description="Helical" evidence="3">
    <location>
        <begin position="139"/>
        <end position="158"/>
    </location>
</feature>
<dbReference type="InterPro" id="IPR020846">
    <property type="entry name" value="MFS_dom"/>
</dbReference>
<feature type="transmembrane region" description="Helical" evidence="3">
    <location>
        <begin position="70"/>
        <end position="92"/>
    </location>
</feature>
<comment type="subcellular location">
    <subcellularLocation>
        <location evidence="1">Membrane</location>
        <topology evidence="1">Multi-pass membrane protein</topology>
    </subcellularLocation>
</comment>
<evidence type="ECO:0000256" key="1">
    <source>
        <dbReference type="ARBA" id="ARBA00004141"/>
    </source>
</evidence>
<dbReference type="InterPro" id="IPR011701">
    <property type="entry name" value="MFS"/>
</dbReference>
<evidence type="ECO:0000256" key="3">
    <source>
        <dbReference type="SAM" id="Phobius"/>
    </source>
</evidence>